<dbReference type="PANTHER" id="PTHR12658:SF0">
    <property type="entry name" value="TUBULIN-SPECIFIC CHAPERONE D"/>
    <property type="match status" value="1"/>
</dbReference>
<evidence type="ECO:0000256" key="1">
    <source>
        <dbReference type="ARBA" id="ARBA00023186"/>
    </source>
</evidence>
<keyword evidence="5" id="KW-1185">Reference proteome</keyword>
<dbReference type="InterPro" id="IPR058033">
    <property type="entry name" value="ARM_TBCD_2nd"/>
</dbReference>
<dbReference type="SUPFAM" id="SSF48371">
    <property type="entry name" value="ARM repeat"/>
    <property type="match status" value="2"/>
</dbReference>
<protein>
    <submittedName>
        <fullName evidence="4">Uncharacterized protein</fullName>
    </submittedName>
</protein>
<dbReference type="VEuPathDB" id="FungiDB:ASPACDRAFT_1889272"/>
<keyword evidence="1" id="KW-0143">Chaperone</keyword>
<dbReference type="Pfam" id="PF25767">
    <property type="entry name" value="ARM_TBCD_2nd"/>
    <property type="match status" value="2"/>
</dbReference>
<dbReference type="RefSeq" id="XP_020055132.1">
    <property type="nucleotide sequence ID" value="XM_020198517.1"/>
</dbReference>
<dbReference type="InterPro" id="IPR033162">
    <property type="entry name" value="TBCD"/>
</dbReference>
<gene>
    <name evidence="4" type="ORF">ASPACDRAFT_1889272</name>
</gene>
<dbReference type="Pfam" id="PF12612">
    <property type="entry name" value="TFCD_C"/>
    <property type="match status" value="1"/>
</dbReference>
<dbReference type="GeneID" id="30972331"/>
<dbReference type="EMBL" id="KV878979">
    <property type="protein sequence ID" value="OJJ98792.1"/>
    <property type="molecule type" value="Genomic_DNA"/>
</dbReference>
<evidence type="ECO:0000259" key="3">
    <source>
        <dbReference type="Pfam" id="PF25767"/>
    </source>
</evidence>
<dbReference type="AlphaFoldDB" id="A0A1L9WRM2"/>
<evidence type="ECO:0000313" key="5">
    <source>
        <dbReference type="Proteomes" id="UP000184546"/>
    </source>
</evidence>
<organism evidence="4 5">
    <name type="scientific">Aspergillus aculeatus (strain ATCC 16872 / CBS 172.66 / WB 5094)</name>
    <dbReference type="NCBI Taxonomy" id="690307"/>
    <lineage>
        <taxon>Eukaryota</taxon>
        <taxon>Fungi</taxon>
        <taxon>Dikarya</taxon>
        <taxon>Ascomycota</taxon>
        <taxon>Pezizomycotina</taxon>
        <taxon>Eurotiomycetes</taxon>
        <taxon>Eurotiomycetidae</taxon>
        <taxon>Eurotiales</taxon>
        <taxon>Aspergillaceae</taxon>
        <taxon>Aspergillus</taxon>
        <taxon>Aspergillus subgen. Circumdati</taxon>
    </lineage>
</organism>
<accession>A0A1L9WRM2</accession>
<dbReference type="InterPro" id="IPR011989">
    <property type="entry name" value="ARM-like"/>
</dbReference>
<dbReference type="GO" id="GO:0005096">
    <property type="term" value="F:GTPase activator activity"/>
    <property type="evidence" value="ECO:0007669"/>
    <property type="project" value="InterPro"/>
</dbReference>
<dbReference type="GO" id="GO:0007023">
    <property type="term" value="P:post-chaperonin tubulin folding pathway"/>
    <property type="evidence" value="ECO:0007669"/>
    <property type="project" value="InterPro"/>
</dbReference>
<dbReference type="STRING" id="690307.A0A1L9WRM2"/>
<evidence type="ECO:0000259" key="2">
    <source>
        <dbReference type="Pfam" id="PF12612"/>
    </source>
</evidence>
<dbReference type="PANTHER" id="PTHR12658">
    <property type="entry name" value="BETA-TUBULIN COFACTOR D"/>
    <property type="match status" value="1"/>
</dbReference>
<dbReference type="Proteomes" id="UP000184546">
    <property type="component" value="Unassembled WGS sequence"/>
</dbReference>
<dbReference type="OrthoDB" id="10253476at2759"/>
<dbReference type="GO" id="GO:0000226">
    <property type="term" value="P:microtubule cytoskeleton organization"/>
    <property type="evidence" value="ECO:0007669"/>
    <property type="project" value="TreeGrafter"/>
</dbReference>
<dbReference type="InterPro" id="IPR022577">
    <property type="entry name" value="TBCD_C"/>
</dbReference>
<feature type="domain" description="Tubulin-folding cofactor D C-terminal" evidence="2">
    <location>
        <begin position="978"/>
        <end position="1152"/>
    </location>
</feature>
<dbReference type="GO" id="GO:0048487">
    <property type="term" value="F:beta-tubulin binding"/>
    <property type="evidence" value="ECO:0007669"/>
    <property type="project" value="InterPro"/>
</dbReference>
<dbReference type="OMA" id="EPHEAWH"/>
<dbReference type="Gene3D" id="1.25.10.10">
    <property type="entry name" value="Leucine-rich Repeat Variant"/>
    <property type="match status" value="2"/>
</dbReference>
<feature type="domain" description="Tubulin-folding cofactor D ARM repeats" evidence="3">
    <location>
        <begin position="489"/>
        <end position="567"/>
    </location>
</feature>
<feature type="domain" description="Tubulin-folding cofactor D ARM repeats" evidence="3">
    <location>
        <begin position="397"/>
        <end position="468"/>
    </location>
</feature>
<name>A0A1L9WRM2_ASPA1</name>
<reference evidence="5" key="1">
    <citation type="journal article" date="2017" name="Genome Biol.">
        <title>Comparative genomics reveals high biological diversity and specific adaptations in the industrially and medically important fungal genus Aspergillus.</title>
        <authorList>
            <person name="de Vries R.P."/>
            <person name="Riley R."/>
            <person name="Wiebenga A."/>
            <person name="Aguilar-Osorio G."/>
            <person name="Amillis S."/>
            <person name="Uchima C.A."/>
            <person name="Anderluh G."/>
            <person name="Asadollahi M."/>
            <person name="Askin M."/>
            <person name="Barry K."/>
            <person name="Battaglia E."/>
            <person name="Bayram O."/>
            <person name="Benocci T."/>
            <person name="Braus-Stromeyer S.A."/>
            <person name="Caldana C."/>
            <person name="Canovas D."/>
            <person name="Cerqueira G.C."/>
            <person name="Chen F."/>
            <person name="Chen W."/>
            <person name="Choi C."/>
            <person name="Clum A."/>
            <person name="Dos Santos R.A."/>
            <person name="Damasio A.R."/>
            <person name="Diallinas G."/>
            <person name="Emri T."/>
            <person name="Fekete E."/>
            <person name="Flipphi M."/>
            <person name="Freyberg S."/>
            <person name="Gallo A."/>
            <person name="Gournas C."/>
            <person name="Habgood R."/>
            <person name="Hainaut M."/>
            <person name="Harispe M.L."/>
            <person name="Henrissat B."/>
            <person name="Hilden K.S."/>
            <person name="Hope R."/>
            <person name="Hossain A."/>
            <person name="Karabika E."/>
            <person name="Karaffa L."/>
            <person name="Karanyi Z."/>
            <person name="Krasevec N."/>
            <person name="Kuo A."/>
            <person name="Kusch H."/>
            <person name="LaButti K."/>
            <person name="Lagendijk E.L."/>
            <person name="Lapidus A."/>
            <person name="Levasseur A."/>
            <person name="Lindquist E."/>
            <person name="Lipzen A."/>
            <person name="Logrieco A.F."/>
            <person name="MacCabe A."/>
            <person name="Maekelae M.R."/>
            <person name="Malavazi I."/>
            <person name="Melin P."/>
            <person name="Meyer V."/>
            <person name="Mielnichuk N."/>
            <person name="Miskei M."/>
            <person name="Molnar A.P."/>
            <person name="Mule G."/>
            <person name="Ngan C.Y."/>
            <person name="Orejas M."/>
            <person name="Orosz E."/>
            <person name="Ouedraogo J.P."/>
            <person name="Overkamp K.M."/>
            <person name="Park H.-S."/>
            <person name="Perrone G."/>
            <person name="Piumi F."/>
            <person name="Punt P.J."/>
            <person name="Ram A.F."/>
            <person name="Ramon A."/>
            <person name="Rauscher S."/>
            <person name="Record E."/>
            <person name="Riano-Pachon D.M."/>
            <person name="Robert V."/>
            <person name="Roehrig J."/>
            <person name="Ruller R."/>
            <person name="Salamov A."/>
            <person name="Salih N.S."/>
            <person name="Samson R.A."/>
            <person name="Sandor E."/>
            <person name="Sanguinetti M."/>
            <person name="Schuetze T."/>
            <person name="Sepcic K."/>
            <person name="Shelest E."/>
            <person name="Sherlock G."/>
            <person name="Sophianopoulou V."/>
            <person name="Squina F.M."/>
            <person name="Sun H."/>
            <person name="Susca A."/>
            <person name="Todd R.B."/>
            <person name="Tsang A."/>
            <person name="Unkles S.E."/>
            <person name="van de Wiele N."/>
            <person name="van Rossen-Uffink D."/>
            <person name="Oliveira J.V."/>
            <person name="Vesth T.C."/>
            <person name="Visser J."/>
            <person name="Yu J.-H."/>
            <person name="Zhou M."/>
            <person name="Andersen M.R."/>
            <person name="Archer D.B."/>
            <person name="Baker S.E."/>
            <person name="Benoit I."/>
            <person name="Brakhage A.A."/>
            <person name="Braus G.H."/>
            <person name="Fischer R."/>
            <person name="Frisvad J.C."/>
            <person name="Goldman G.H."/>
            <person name="Houbraken J."/>
            <person name="Oakley B."/>
            <person name="Pocsi I."/>
            <person name="Scazzocchio C."/>
            <person name="Seiboth B."/>
            <person name="vanKuyk P.A."/>
            <person name="Wortman J."/>
            <person name="Dyer P.S."/>
            <person name="Grigoriev I.V."/>
        </authorList>
    </citation>
    <scope>NUCLEOTIDE SEQUENCE [LARGE SCALE GENOMIC DNA]</scope>
    <source>
        <strain evidence="5">ATCC 16872 / CBS 172.66 / WB 5094</strain>
    </source>
</reference>
<evidence type="ECO:0000313" key="4">
    <source>
        <dbReference type="EMBL" id="OJJ98792.1"/>
    </source>
</evidence>
<sequence>MDAAEDREVKLQRASGDLVKEFSAKLPSLLWKWKSGPKHSDNSCSRVRVPRRWTPAAKTERLVALLEPFQEWPQLLDPHLQTLLPPLVDAFLAYLLKYREEYAGAGAAAAPRDSAVHQHSAYPLPRAISRLLYTFCKVRGVKVISRFLNNEPKYLDPLLRAFIAWDAADQDEARLWDVPRRMVWEERYVMLIWLAHLLLAPFDLVFLSSEDLVVPFGNLQQVGVGGLVPSGEGAGPEQTPRLARALLSLALEYVNVAGKEREAATVLLARLVLRRDMQALGLLEALVRWAFGVLLPAAAAAAAGGGSTDSTTTPTSVYTCIGVLSFLARLAASAQVEDFAPLIMPVFQQTLRIVQGTSEVSQVIRSSASARKIVIKILRALTVMALAAGERASCALTEDEVSSILEDSIDHFLVSLADKDTPVRFAASKALSIITLKLHPDMAAEVIEAVTGSLEENILYQKPDGAIVTPLEARRIGMSSLKRNLSAVDAQRWQGLVLTLGHLLFRRAPPTTQLPAVLQPLVSGLDFEQRSSTGSSVGTGVRDAACFGIWALSRKFTTQELLDLTTQTTISTPSAQGEQSTTTLQMLAIELVCAACVDPSGNIRRGASAALQELIGRHPNTIAEGIPLVQVVDYHAVARRSRAMNEIAGATAALSHHYWSPLVEALMQWRGIGSPDAESRRQAARAIGGLSAQGSYRTMQQVLERLLERLQGIPHGEVETRHGCFLAMAATVDAFHDQRAKTKTGSEAVAVAGLLGRVWGVFDSPLGPTRDDLTLQSWRPELTAEASACLIYSLSRATSSEAEPPSAIVLDKAREVLLLCISRSEDISIETSSQAVSELWPLLSLETQRETLEAWFSHLSTTWNLPTGRGQIAALGAVFRRLPPDSPLRESVIESLVRCAEKEELIEKRVSAVKSLTGGVLPHVDITDSLVNHLVRLLNDYTTDRRGDVGSLVRLEAIQAAAIILPKGSGNSRDRFRDIVGCLCRLAAEKLDKVRIAAWLCLQSFWETAEDFPPLLNKYDHFSHVSTAEYFLQLLSLQKIPWLRIPLFQGLATSAVAGSEGLIRASRAALVRSYCLQQQGYLLALLTDLSRILATNLQDDRYAIPMMDFVGFILDGFEFRDLGDVEGVALRDVMKDLFVLIQKAHFKSPNLARLEAAVRVYAPLARVAGDFSGLVPVPVPAAAGAGAATLQKDVRKKMTGLLLHPFPRVRSLTAEYLFMETGAEVVKVEDWTRPNRELKGVVEVVRGVVL</sequence>
<dbReference type="Pfam" id="PF23579">
    <property type="entry name" value="ARM_TBCD"/>
    <property type="match status" value="1"/>
</dbReference>
<dbReference type="InterPro" id="IPR016024">
    <property type="entry name" value="ARM-type_fold"/>
</dbReference>
<proteinExistence type="predicted"/>
<dbReference type="GO" id="GO:0007021">
    <property type="term" value="P:tubulin complex assembly"/>
    <property type="evidence" value="ECO:0007669"/>
    <property type="project" value="InterPro"/>
</dbReference>